<dbReference type="EMBL" id="FAXN01000035">
    <property type="protein sequence ID" value="CUV65466.1"/>
    <property type="molecule type" value="Genomic_DNA"/>
</dbReference>
<organism evidence="2">
    <name type="scientific">Sulfurovum sp. enrichment culture clone C5</name>
    <dbReference type="NCBI Taxonomy" id="497650"/>
    <lineage>
        <taxon>Bacteria</taxon>
        <taxon>Pseudomonadati</taxon>
        <taxon>Campylobacterota</taxon>
        <taxon>Epsilonproteobacteria</taxon>
        <taxon>Campylobacterales</taxon>
        <taxon>Sulfurovaceae</taxon>
        <taxon>Sulfurovum</taxon>
        <taxon>environmental samples</taxon>
    </lineage>
</organism>
<name>A0A0S4XMD3_9BACT</name>
<proteinExistence type="predicted"/>
<dbReference type="PANTHER" id="PTHR48050">
    <property type="entry name" value="STEROL 3-BETA-GLUCOSYLTRANSFERASE"/>
    <property type="match status" value="1"/>
</dbReference>
<feature type="domain" description="Erythromycin biosynthesis protein CIII-like C-terminal" evidence="1">
    <location>
        <begin position="5"/>
        <end position="112"/>
    </location>
</feature>
<reference evidence="2" key="1">
    <citation type="submission" date="2015-11" db="EMBL/GenBank/DDBJ databases">
        <authorList>
            <person name="Zhang Y."/>
            <person name="Guo Z."/>
        </authorList>
    </citation>
    <scope>NUCLEOTIDE SEQUENCE</scope>
    <source>
        <strain evidence="2">BN30871</strain>
    </source>
</reference>
<dbReference type="InterPro" id="IPR010610">
    <property type="entry name" value="EryCIII-like_C"/>
</dbReference>
<protein>
    <submittedName>
        <fullName evidence="2">Putative Glycosyl transferase, UDP-glucuronosyltransferase</fullName>
    </submittedName>
</protein>
<accession>A0A0S4XMD3</accession>
<dbReference type="PANTHER" id="PTHR48050:SF13">
    <property type="entry name" value="STEROL 3-BETA-GLUCOSYLTRANSFERASE UGT80A2"/>
    <property type="match status" value="1"/>
</dbReference>
<evidence type="ECO:0000313" key="2">
    <source>
        <dbReference type="EMBL" id="CUV65466.1"/>
    </source>
</evidence>
<dbReference type="Gene3D" id="3.40.50.2000">
    <property type="entry name" value="Glycogen Phosphorylase B"/>
    <property type="match status" value="1"/>
</dbReference>
<keyword evidence="2" id="KW-0808">Transferase</keyword>
<gene>
    <name evidence="2" type="ORF">BN3087_350005</name>
</gene>
<dbReference type="AlphaFoldDB" id="A0A0S4XMD3"/>
<evidence type="ECO:0000259" key="1">
    <source>
        <dbReference type="Pfam" id="PF06722"/>
    </source>
</evidence>
<dbReference type="GO" id="GO:0016757">
    <property type="term" value="F:glycosyltransferase activity"/>
    <property type="evidence" value="ECO:0007669"/>
    <property type="project" value="UniProtKB-ARBA"/>
</dbReference>
<sequence length="120" mass="13446">MLYLSYVPFSLLLPKVDIFVHPDGIGSLSQALYSGVPQVIRPFASDQFDNSNRAVKLGVAKEILPTDYTTSNVQRIISELLQDNVMQQTCKDISNKLQKNDAIKTTCDAIVQKFFHQQGK</sequence>
<dbReference type="InterPro" id="IPR050426">
    <property type="entry name" value="Glycosyltransferase_28"/>
</dbReference>
<dbReference type="Pfam" id="PF06722">
    <property type="entry name" value="EryCIII-like_C"/>
    <property type="match status" value="1"/>
</dbReference>
<dbReference type="SUPFAM" id="SSF53756">
    <property type="entry name" value="UDP-Glycosyltransferase/glycogen phosphorylase"/>
    <property type="match status" value="1"/>
</dbReference>